<name>A0A5A7N9L6_9PROT</name>
<sequence length="61" mass="7081">MAIKSPCIDRCRLEPDLGLCIGCWRTDQEIEHWARLKPAQKQQILAMLPRRRPGPVARDRS</sequence>
<comment type="caution">
    <text evidence="1">The sequence shown here is derived from an EMBL/GenBank/DDBJ whole genome shotgun (WGS) entry which is preliminary data.</text>
</comment>
<evidence type="ECO:0000313" key="2">
    <source>
        <dbReference type="Proteomes" id="UP000324996"/>
    </source>
</evidence>
<dbReference type="PANTHER" id="PTHR35175">
    <property type="entry name" value="DUF1289 DOMAIN-CONTAINING PROTEIN"/>
    <property type="match status" value="1"/>
</dbReference>
<dbReference type="AlphaFoldDB" id="A0A5A7N9L6"/>
<evidence type="ECO:0008006" key="3">
    <source>
        <dbReference type="Google" id="ProtNLM"/>
    </source>
</evidence>
<evidence type="ECO:0000313" key="1">
    <source>
        <dbReference type="EMBL" id="GER04617.1"/>
    </source>
</evidence>
<reference evidence="1 2" key="1">
    <citation type="submission" date="2019-09" db="EMBL/GenBank/DDBJ databases">
        <title>NBRP : Genome information of microbial organism related human and environment.</title>
        <authorList>
            <person name="Hattori M."/>
            <person name="Oshima K."/>
            <person name="Inaba H."/>
            <person name="Suda W."/>
            <person name="Sakamoto M."/>
            <person name="Iino T."/>
            <person name="Kitahara M."/>
            <person name="Oshida Y."/>
            <person name="Iida T."/>
            <person name="Kudo T."/>
            <person name="Itoh T."/>
            <person name="Ohkuma M."/>
        </authorList>
    </citation>
    <scope>NUCLEOTIDE SEQUENCE [LARGE SCALE GENOMIC DNA]</scope>
    <source>
        <strain evidence="1 2">Q-1</strain>
    </source>
</reference>
<dbReference type="Pfam" id="PF06945">
    <property type="entry name" value="DUF1289"/>
    <property type="match status" value="1"/>
</dbReference>
<protein>
    <recommendedName>
        <fullName evidence="3">DUF1289 domain-containing protein</fullName>
    </recommendedName>
</protein>
<dbReference type="PANTHER" id="PTHR35175:SF2">
    <property type="entry name" value="DUF1289 DOMAIN-CONTAINING PROTEIN"/>
    <property type="match status" value="1"/>
</dbReference>
<dbReference type="RefSeq" id="WP_042085583.1">
    <property type="nucleotide sequence ID" value="NZ_BKCN01000012.1"/>
</dbReference>
<proteinExistence type="predicted"/>
<dbReference type="EMBL" id="BKCN01000012">
    <property type="protein sequence ID" value="GER04617.1"/>
    <property type="molecule type" value="Genomic_DNA"/>
</dbReference>
<organism evidence="1 2">
    <name type="scientific">Iodidimonas nitroreducens</name>
    <dbReference type="NCBI Taxonomy" id="1236968"/>
    <lineage>
        <taxon>Bacteria</taxon>
        <taxon>Pseudomonadati</taxon>
        <taxon>Pseudomonadota</taxon>
        <taxon>Alphaproteobacteria</taxon>
        <taxon>Iodidimonadales</taxon>
        <taxon>Iodidimonadaceae</taxon>
        <taxon>Iodidimonas</taxon>
    </lineage>
</organism>
<dbReference type="InterPro" id="IPR010710">
    <property type="entry name" value="DUF1289"/>
</dbReference>
<gene>
    <name evidence="1" type="ORF">JCM17846_22990</name>
</gene>
<keyword evidence="2" id="KW-1185">Reference proteome</keyword>
<accession>A0A5A7N9L6</accession>
<dbReference type="Proteomes" id="UP000324996">
    <property type="component" value="Unassembled WGS sequence"/>
</dbReference>